<dbReference type="GO" id="GO:0015205">
    <property type="term" value="F:nucleobase transmembrane transporter activity"/>
    <property type="evidence" value="ECO:0007669"/>
    <property type="project" value="TreeGrafter"/>
</dbReference>
<dbReference type="RefSeq" id="XP_003034786.1">
    <property type="nucleotide sequence ID" value="XM_003034740.1"/>
</dbReference>
<keyword evidence="5 6" id="KW-0472">Membrane</keyword>
<dbReference type="Pfam" id="PF02133">
    <property type="entry name" value="Transp_cyt_pur"/>
    <property type="match status" value="1"/>
</dbReference>
<dbReference type="InterPro" id="IPR001248">
    <property type="entry name" value="Pur-cyt_permease"/>
</dbReference>
<gene>
    <name evidence="7" type="ORF">SCHCODRAFT_232065</name>
</gene>
<evidence type="ECO:0000313" key="7">
    <source>
        <dbReference type="EMBL" id="EFI99883.1"/>
    </source>
</evidence>
<comment type="subcellular location">
    <subcellularLocation>
        <location evidence="1">Membrane</location>
        <topology evidence="1">Multi-pass membrane protein</topology>
    </subcellularLocation>
</comment>
<proteinExistence type="inferred from homology"/>
<feature type="transmembrane region" description="Helical" evidence="6">
    <location>
        <begin position="339"/>
        <end position="359"/>
    </location>
</feature>
<dbReference type="GeneID" id="9595234"/>
<dbReference type="GO" id="GO:0005886">
    <property type="term" value="C:plasma membrane"/>
    <property type="evidence" value="ECO:0007669"/>
    <property type="project" value="TreeGrafter"/>
</dbReference>
<protein>
    <recommendedName>
        <fullName evidence="9">Allantoin permease</fullName>
    </recommendedName>
</protein>
<evidence type="ECO:0000256" key="4">
    <source>
        <dbReference type="ARBA" id="ARBA00022989"/>
    </source>
</evidence>
<feature type="transmembrane region" description="Helical" evidence="6">
    <location>
        <begin position="498"/>
        <end position="519"/>
    </location>
</feature>
<dbReference type="Proteomes" id="UP000007431">
    <property type="component" value="Unassembled WGS sequence"/>
</dbReference>
<feature type="transmembrane region" description="Helical" evidence="6">
    <location>
        <begin position="52"/>
        <end position="70"/>
    </location>
</feature>
<dbReference type="HOGENOM" id="CLU_021555_2_0_1"/>
<evidence type="ECO:0000256" key="1">
    <source>
        <dbReference type="ARBA" id="ARBA00004141"/>
    </source>
</evidence>
<dbReference type="KEGG" id="scm:SCHCO_02484112"/>
<keyword evidence="3 6" id="KW-0812">Transmembrane</keyword>
<evidence type="ECO:0000313" key="8">
    <source>
        <dbReference type="Proteomes" id="UP000007431"/>
    </source>
</evidence>
<feature type="transmembrane region" description="Helical" evidence="6">
    <location>
        <begin position="204"/>
        <end position="226"/>
    </location>
</feature>
<feature type="transmembrane region" description="Helical" evidence="6">
    <location>
        <begin position="416"/>
        <end position="434"/>
    </location>
</feature>
<dbReference type="Gene3D" id="1.10.4160.10">
    <property type="entry name" value="Hydantoin permease"/>
    <property type="match status" value="1"/>
</dbReference>
<dbReference type="InterPro" id="IPR045225">
    <property type="entry name" value="Uracil/uridine/allantoin_perm"/>
</dbReference>
<feature type="transmembrane region" description="Helical" evidence="6">
    <location>
        <begin position="121"/>
        <end position="143"/>
    </location>
</feature>
<keyword evidence="4 6" id="KW-1133">Transmembrane helix</keyword>
<evidence type="ECO:0008006" key="9">
    <source>
        <dbReference type="Google" id="ProtNLM"/>
    </source>
</evidence>
<dbReference type="AlphaFoldDB" id="D8PUD4"/>
<dbReference type="PANTHER" id="PTHR30618:SF0">
    <property type="entry name" value="PURINE-URACIL PERMEASE NCS1"/>
    <property type="match status" value="1"/>
</dbReference>
<dbReference type="VEuPathDB" id="FungiDB:SCHCODRAFT_02484112"/>
<evidence type="ECO:0000256" key="6">
    <source>
        <dbReference type="SAM" id="Phobius"/>
    </source>
</evidence>
<feature type="transmembrane region" description="Helical" evidence="6">
    <location>
        <begin position="286"/>
        <end position="306"/>
    </location>
</feature>
<comment type="similarity">
    <text evidence="2">Belongs to the purine-cytosine permease (2.A.39) family.</text>
</comment>
<dbReference type="EMBL" id="GL377303">
    <property type="protein sequence ID" value="EFI99883.1"/>
    <property type="molecule type" value="Genomic_DNA"/>
</dbReference>
<dbReference type="eggNOG" id="KOG2466">
    <property type="taxonomic scope" value="Eukaryota"/>
</dbReference>
<dbReference type="InParanoid" id="D8PUD4"/>
<evidence type="ECO:0000256" key="2">
    <source>
        <dbReference type="ARBA" id="ARBA00008974"/>
    </source>
</evidence>
<accession>D8PUD4</accession>
<feature type="transmembrane region" description="Helical" evidence="6">
    <location>
        <begin position="170"/>
        <end position="192"/>
    </location>
</feature>
<dbReference type="OrthoDB" id="2018619at2759"/>
<dbReference type="OMA" id="FIAMHAI"/>
<feature type="transmembrane region" description="Helical" evidence="6">
    <location>
        <begin position="388"/>
        <end position="410"/>
    </location>
</feature>
<reference evidence="7 8" key="1">
    <citation type="journal article" date="2010" name="Nat. Biotechnol.">
        <title>Genome sequence of the model mushroom Schizophyllum commune.</title>
        <authorList>
            <person name="Ohm R.A."/>
            <person name="de Jong J.F."/>
            <person name="Lugones L.G."/>
            <person name="Aerts A."/>
            <person name="Kothe E."/>
            <person name="Stajich J.E."/>
            <person name="de Vries R.P."/>
            <person name="Record E."/>
            <person name="Levasseur A."/>
            <person name="Baker S.E."/>
            <person name="Bartholomew K.A."/>
            <person name="Coutinho P.M."/>
            <person name="Erdmann S."/>
            <person name="Fowler T.J."/>
            <person name="Gathman A.C."/>
            <person name="Lombard V."/>
            <person name="Henrissat B."/>
            <person name="Knabe N."/>
            <person name="Kuees U."/>
            <person name="Lilly W.W."/>
            <person name="Lindquist E."/>
            <person name="Lucas S."/>
            <person name="Magnuson J.K."/>
            <person name="Piumi F."/>
            <person name="Raudaskoski M."/>
            <person name="Salamov A."/>
            <person name="Schmutz J."/>
            <person name="Schwarze F.W.M.R."/>
            <person name="vanKuyk P.A."/>
            <person name="Horton J.S."/>
            <person name="Grigoriev I.V."/>
            <person name="Woesten H.A.B."/>
        </authorList>
    </citation>
    <scope>NUCLEOTIDE SEQUENCE [LARGE SCALE GENOMIC DNA]</scope>
    <source>
        <strain evidence="8">H4-8 / FGSC 9210</strain>
    </source>
</reference>
<keyword evidence="8" id="KW-1185">Reference proteome</keyword>
<feature type="transmembrane region" description="Helical" evidence="6">
    <location>
        <begin position="459"/>
        <end position="478"/>
    </location>
</feature>
<sequence length="575" mass="63997">MRWIRPSDFRSRKAFLHAIQSEQADIVQTEKHQWSNVDLDPSPQKDRTWNSFVYLAFWLSHAANGSAWTSGSSAITLGLSPLSAWLALAFAHLFITILIVLNGRGPSRYHIGFPVMARSAFGVWGSYMVIFMRAVVCIVWNGVNSYYGGRLVSVAIKAIWPRWGDLPNALPASAGITSTDMAAFWIFMLVFGSMSFIHARDLRYFYQVKSILVFIVMHALLIWWMVKARGVDFTVFPEAKMSTDTKAWLVLQAFNAGLGTASSVTVNQGDIARYARHPNDQLWTTLIGYPIASALPCLYGILVASASKKITGTPLWNLWDTLDYMLDQYPESENRGARFGIFLLASILALAYVGTNLAIKRTHRSSLPFASDMTALFPKYFTIRRGQFVGTMLGVCIVPWKILVSAKAFLTFLSGYGYWLAPIAAVLTMDYYFVKRGNIELAALYTGAPTGRYYFNMGWNWRAISVVILSLLPCMPGFANSVASEPLSISKTSQRLFYIGFVLTYAIACVMYYLICLVFPVPRMDDSFEAVADANDAREAAGGKLVMMGGEKADEESETNSDDKKSVADVYVLPA</sequence>
<dbReference type="PANTHER" id="PTHR30618">
    <property type="entry name" value="NCS1 FAMILY PURINE/PYRIMIDINE TRANSPORTER"/>
    <property type="match status" value="1"/>
</dbReference>
<organism evidence="8">
    <name type="scientific">Schizophyllum commune (strain H4-8 / FGSC 9210)</name>
    <name type="common">Split gill fungus</name>
    <dbReference type="NCBI Taxonomy" id="578458"/>
    <lineage>
        <taxon>Eukaryota</taxon>
        <taxon>Fungi</taxon>
        <taxon>Dikarya</taxon>
        <taxon>Basidiomycota</taxon>
        <taxon>Agaricomycotina</taxon>
        <taxon>Agaricomycetes</taxon>
        <taxon>Agaricomycetidae</taxon>
        <taxon>Agaricales</taxon>
        <taxon>Schizophyllaceae</taxon>
        <taxon>Schizophyllum</taxon>
    </lineage>
</organism>
<feature type="transmembrane region" description="Helical" evidence="6">
    <location>
        <begin position="82"/>
        <end position="101"/>
    </location>
</feature>
<evidence type="ECO:0000256" key="5">
    <source>
        <dbReference type="ARBA" id="ARBA00023136"/>
    </source>
</evidence>
<evidence type="ECO:0000256" key="3">
    <source>
        <dbReference type="ARBA" id="ARBA00022692"/>
    </source>
</evidence>
<name>D8PUD4_SCHCM</name>